<dbReference type="AlphaFoldDB" id="A0A432M6Z7"/>
<evidence type="ECO:0000313" key="2">
    <source>
        <dbReference type="EMBL" id="RUL75925.1"/>
    </source>
</evidence>
<name>A0A432M6Z7_9GAMM</name>
<keyword evidence="1" id="KW-1133">Transmembrane helix</keyword>
<evidence type="ECO:0000313" key="3">
    <source>
        <dbReference type="Proteomes" id="UP000274358"/>
    </source>
</evidence>
<organism evidence="2 3">
    <name type="scientific">Dyella choica</name>
    <dbReference type="NCBI Taxonomy" id="1927959"/>
    <lineage>
        <taxon>Bacteria</taxon>
        <taxon>Pseudomonadati</taxon>
        <taxon>Pseudomonadota</taxon>
        <taxon>Gammaproteobacteria</taxon>
        <taxon>Lysobacterales</taxon>
        <taxon>Rhodanobacteraceae</taxon>
        <taxon>Dyella</taxon>
    </lineage>
</organism>
<protein>
    <submittedName>
        <fullName evidence="2">Uncharacterized protein</fullName>
    </submittedName>
</protein>
<dbReference type="EMBL" id="RYYV01000006">
    <property type="protein sequence ID" value="RUL75925.1"/>
    <property type="molecule type" value="Genomic_DNA"/>
</dbReference>
<accession>A0A432M6Z7</accession>
<evidence type="ECO:0000256" key="1">
    <source>
        <dbReference type="SAM" id="Phobius"/>
    </source>
</evidence>
<sequence length="90" mass="9534">MNTRLTPIKGGSVPDYQRIAVLILRLGGAIWSSALAVMWALYGVELAMGLAVQHYPAHTVIGNLAYVGLGLLLVLVAKPLVRLLGRGLDG</sequence>
<proteinExistence type="predicted"/>
<dbReference type="RefSeq" id="WP_126684490.1">
    <property type="nucleotide sequence ID" value="NZ_RYYV01000006.1"/>
</dbReference>
<dbReference type="OrthoDB" id="5958621at2"/>
<feature type="transmembrane region" description="Helical" evidence="1">
    <location>
        <begin position="54"/>
        <end position="76"/>
    </location>
</feature>
<comment type="caution">
    <text evidence="2">The sequence shown here is derived from an EMBL/GenBank/DDBJ whole genome shotgun (WGS) entry which is preliminary data.</text>
</comment>
<keyword evidence="1" id="KW-0472">Membrane</keyword>
<keyword evidence="3" id="KW-1185">Reference proteome</keyword>
<gene>
    <name evidence="2" type="ORF">EKH80_09365</name>
</gene>
<dbReference type="Proteomes" id="UP000274358">
    <property type="component" value="Unassembled WGS sequence"/>
</dbReference>
<keyword evidence="1" id="KW-0812">Transmembrane</keyword>
<feature type="transmembrane region" description="Helical" evidence="1">
    <location>
        <begin position="21"/>
        <end position="42"/>
    </location>
</feature>
<reference evidence="2 3" key="1">
    <citation type="submission" date="2018-12" db="EMBL/GenBank/DDBJ databases">
        <title>Dyella dinghuensis sp. nov. DHOA06 and Dyella choica sp. nov. 4M-K27, isolated from forest soil.</title>
        <authorList>
            <person name="Qiu L.-H."/>
            <person name="Gao Z.-H."/>
        </authorList>
    </citation>
    <scope>NUCLEOTIDE SEQUENCE [LARGE SCALE GENOMIC DNA]</scope>
    <source>
        <strain evidence="2 3">4M-K27</strain>
    </source>
</reference>